<comment type="caution">
    <text evidence="1">The sequence shown here is derived from an EMBL/GenBank/DDBJ whole genome shotgun (WGS) entry which is preliminary data.</text>
</comment>
<sequence length="147" mass="16860">MGISDKNEIIYLAYDSVVEYESVDYTVIARSNISNPVLSYLLYDLDCKGAKKYLWYDKKEHKIALMDMKKDASSFDPASYRLILNDNFHRQSEKKEGVPLLYQAAYDIFVSADGNSIAVRESLNGNKTLYEGVFVKPSRLNIYPYLS</sequence>
<protein>
    <submittedName>
        <fullName evidence="1">Uncharacterized protein</fullName>
    </submittedName>
</protein>
<name>A0A1F7WV14_9BACT</name>
<organism evidence="1 2">
    <name type="scientific">Candidatus Wallbacteria bacterium GWC2_49_35</name>
    <dbReference type="NCBI Taxonomy" id="1817813"/>
    <lineage>
        <taxon>Bacteria</taxon>
        <taxon>Candidatus Walliibacteriota</taxon>
    </lineage>
</organism>
<dbReference type="Proteomes" id="UP000178735">
    <property type="component" value="Unassembled WGS sequence"/>
</dbReference>
<accession>A0A1F7WV14</accession>
<gene>
    <name evidence="1" type="ORF">A2008_13355</name>
</gene>
<dbReference type="AlphaFoldDB" id="A0A1F7WV14"/>
<dbReference type="STRING" id="1817813.A2008_13355"/>
<evidence type="ECO:0000313" key="1">
    <source>
        <dbReference type="EMBL" id="OGM06289.1"/>
    </source>
</evidence>
<reference evidence="1 2" key="1">
    <citation type="journal article" date="2016" name="Nat. Commun.">
        <title>Thousands of microbial genomes shed light on interconnected biogeochemical processes in an aquifer system.</title>
        <authorList>
            <person name="Anantharaman K."/>
            <person name="Brown C.T."/>
            <person name="Hug L.A."/>
            <person name="Sharon I."/>
            <person name="Castelle C.J."/>
            <person name="Probst A.J."/>
            <person name="Thomas B.C."/>
            <person name="Singh A."/>
            <person name="Wilkins M.J."/>
            <person name="Karaoz U."/>
            <person name="Brodie E.L."/>
            <person name="Williams K.H."/>
            <person name="Hubbard S.S."/>
            <person name="Banfield J.F."/>
        </authorList>
    </citation>
    <scope>NUCLEOTIDE SEQUENCE [LARGE SCALE GENOMIC DNA]</scope>
</reference>
<dbReference type="EMBL" id="MGFH01000070">
    <property type="protein sequence ID" value="OGM06289.1"/>
    <property type="molecule type" value="Genomic_DNA"/>
</dbReference>
<evidence type="ECO:0000313" key="2">
    <source>
        <dbReference type="Proteomes" id="UP000178735"/>
    </source>
</evidence>
<proteinExistence type="predicted"/>